<feature type="transmembrane region" description="Helical" evidence="6">
    <location>
        <begin position="175"/>
        <end position="194"/>
    </location>
</feature>
<sequence>MNPTSNAVRAGFTRGWIELRQLFTAAPDLIGQFLTPAIALVVLYLLRNREYPGGDLSVAELALPGLIGSIIVFNGLFAITNVLVLDREDGTLLRAKAVPGGMTGYVVGKIVSAAGSVVVQVAVVLAVGMAIIGGSSLDGAAAWLTFVWVLLLSLLAALPVGAILGAVLDGPRATFLLTMPLMGLVAISGIFYPITALPGWLQGVAQVFPIYWSGLGMRSALLPPDAVAIEIGESWRHIETAAVLGVWAVAGLLIAPVVLRRMARHESGSNMAARREKAMQRAF</sequence>
<dbReference type="Proteomes" id="UP001501183">
    <property type="component" value="Unassembled WGS sequence"/>
</dbReference>
<keyword evidence="6" id="KW-0813">Transport</keyword>
<dbReference type="PIRSF" id="PIRSF006648">
    <property type="entry name" value="DrrB"/>
    <property type="match status" value="1"/>
</dbReference>
<feature type="domain" description="ABC transmembrane type-2" evidence="7">
    <location>
        <begin position="27"/>
        <end position="262"/>
    </location>
</feature>
<dbReference type="PANTHER" id="PTHR43229:SF3">
    <property type="entry name" value="ABC-TYPE MULTIDRUG TRANSPORT SYSTEM, PERMEASE COMPONENT"/>
    <property type="match status" value="1"/>
</dbReference>
<keyword evidence="2 6" id="KW-0812">Transmembrane</keyword>
<evidence type="ECO:0000256" key="1">
    <source>
        <dbReference type="ARBA" id="ARBA00004141"/>
    </source>
</evidence>
<gene>
    <name evidence="8" type="ORF">GCM10023094_15160</name>
</gene>
<dbReference type="EMBL" id="BAABFB010000029">
    <property type="protein sequence ID" value="GAA4476112.1"/>
    <property type="molecule type" value="Genomic_DNA"/>
</dbReference>
<comment type="caution">
    <text evidence="8">The sequence shown here is derived from an EMBL/GenBank/DDBJ whole genome shotgun (WGS) entry which is preliminary data.</text>
</comment>
<dbReference type="PANTHER" id="PTHR43229">
    <property type="entry name" value="NODULATION PROTEIN J"/>
    <property type="match status" value="1"/>
</dbReference>
<feature type="transmembrane region" description="Helical" evidence="6">
    <location>
        <begin position="140"/>
        <end position="168"/>
    </location>
</feature>
<keyword evidence="4 6" id="KW-0472">Membrane</keyword>
<dbReference type="RefSeq" id="WP_345343254.1">
    <property type="nucleotide sequence ID" value="NZ_BAABFB010000029.1"/>
</dbReference>
<evidence type="ECO:0000256" key="5">
    <source>
        <dbReference type="ARBA" id="ARBA00023251"/>
    </source>
</evidence>
<evidence type="ECO:0000313" key="9">
    <source>
        <dbReference type="Proteomes" id="UP001501183"/>
    </source>
</evidence>
<evidence type="ECO:0000256" key="3">
    <source>
        <dbReference type="ARBA" id="ARBA00022989"/>
    </source>
</evidence>
<protein>
    <recommendedName>
        <fullName evidence="6">Transport permease protein</fullName>
    </recommendedName>
</protein>
<evidence type="ECO:0000313" key="8">
    <source>
        <dbReference type="EMBL" id="GAA4476112.1"/>
    </source>
</evidence>
<organism evidence="8 9">
    <name type="scientific">Rhodococcus olei</name>
    <dbReference type="NCBI Taxonomy" id="2161675"/>
    <lineage>
        <taxon>Bacteria</taxon>
        <taxon>Bacillati</taxon>
        <taxon>Actinomycetota</taxon>
        <taxon>Actinomycetes</taxon>
        <taxon>Mycobacteriales</taxon>
        <taxon>Nocardiaceae</taxon>
        <taxon>Rhodococcus</taxon>
    </lineage>
</organism>
<dbReference type="Pfam" id="PF01061">
    <property type="entry name" value="ABC2_membrane"/>
    <property type="match status" value="1"/>
</dbReference>
<accession>A0ABP8NWE1</accession>
<evidence type="ECO:0000256" key="4">
    <source>
        <dbReference type="ARBA" id="ARBA00023136"/>
    </source>
</evidence>
<keyword evidence="5" id="KW-0046">Antibiotic resistance</keyword>
<evidence type="ECO:0000256" key="6">
    <source>
        <dbReference type="RuleBase" id="RU361157"/>
    </source>
</evidence>
<name>A0ABP8NWE1_9NOCA</name>
<keyword evidence="3 6" id="KW-1133">Transmembrane helix</keyword>
<dbReference type="PROSITE" id="PS51012">
    <property type="entry name" value="ABC_TM2"/>
    <property type="match status" value="1"/>
</dbReference>
<feature type="transmembrane region" description="Helical" evidence="6">
    <location>
        <begin position="241"/>
        <end position="259"/>
    </location>
</feature>
<feature type="transmembrane region" description="Helical" evidence="6">
    <location>
        <begin position="29"/>
        <end position="46"/>
    </location>
</feature>
<dbReference type="InterPro" id="IPR000412">
    <property type="entry name" value="ABC_2_transport"/>
</dbReference>
<comment type="similarity">
    <text evidence="6">Belongs to the ABC-2 integral membrane protein family.</text>
</comment>
<feature type="transmembrane region" description="Helical" evidence="6">
    <location>
        <begin position="66"/>
        <end position="85"/>
    </location>
</feature>
<reference evidence="9" key="1">
    <citation type="journal article" date="2019" name="Int. J. Syst. Evol. Microbiol.">
        <title>The Global Catalogue of Microorganisms (GCM) 10K type strain sequencing project: providing services to taxonomists for standard genome sequencing and annotation.</title>
        <authorList>
            <consortium name="The Broad Institute Genomics Platform"/>
            <consortium name="The Broad Institute Genome Sequencing Center for Infectious Disease"/>
            <person name="Wu L."/>
            <person name="Ma J."/>
        </authorList>
    </citation>
    <scope>NUCLEOTIDE SEQUENCE [LARGE SCALE GENOMIC DNA]</scope>
    <source>
        <strain evidence="9">JCM 32206</strain>
    </source>
</reference>
<dbReference type="InterPro" id="IPR051784">
    <property type="entry name" value="Nod_factor_ABC_transporter"/>
</dbReference>
<keyword evidence="9" id="KW-1185">Reference proteome</keyword>
<feature type="transmembrane region" description="Helical" evidence="6">
    <location>
        <begin position="106"/>
        <end position="134"/>
    </location>
</feature>
<proteinExistence type="inferred from homology"/>
<keyword evidence="6" id="KW-1003">Cell membrane</keyword>
<comment type="subcellular location">
    <subcellularLocation>
        <location evidence="6">Cell membrane</location>
        <topology evidence="6">Multi-pass membrane protein</topology>
    </subcellularLocation>
    <subcellularLocation>
        <location evidence="1">Membrane</location>
        <topology evidence="1">Multi-pass membrane protein</topology>
    </subcellularLocation>
</comment>
<dbReference type="InterPro" id="IPR047817">
    <property type="entry name" value="ABC2_TM_bact-type"/>
</dbReference>
<evidence type="ECO:0000256" key="2">
    <source>
        <dbReference type="ARBA" id="ARBA00022692"/>
    </source>
</evidence>
<evidence type="ECO:0000259" key="7">
    <source>
        <dbReference type="PROSITE" id="PS51012"/>
    </source>
</evidence>
<dbReference type="InterPro" id="IPR013525">
    <property type="entry name" value="ABC2_TM"/>
</dbReference>